<evidence type="ECO:0000256" key="3">
    <source>
        <dbReference type="ARBA" id="ARBA00022884"/>
    </source>
</evidence>
<evidence type="ECO:0000256" key="5">
    <source>
        <dbReference type="ARBA" id="ARBA00023163"/>
    </source>
</evidence>
<comment type="function">
    <text evidence="6">Involved in transcription antitermination. Required for transcription of ribosomal RNA (rRNA) genes. Binds specifically to the boxA antiterminator sequence of the ribosomal RNA (rrn) operons.</text>
</comment>
<dbReference type="RefSeq" id="WP_023054551.1">
    <property type="nucleotide sequence ID" value="NZ_AWXA01000059.1"/>
</dbReference>
<evidence type="ECO:0000256" key="1">
    <source>
        <dbReference type="ARBA" id="ARBA00005952"/>
    </source>
</evidence>
<keyword evidence="4 6" id="KW-0805">Transcription regulation</keyword>
<comment type="caution">
    <text evidence="8">The sequence shown here is derived from an EMBL/GenBank/DDBJ whole genome shotgun (WGS) entry which is preliminary data.</text>
</comment>
<dbReference type="eggNOG" id="COG0781">
    <property type="taxonomic scope" value="Bacteria"/>
</dbReference>
<keyword evidence="5 6" id="KW-0804">Transcription</keyword>
<dbReference type="GO" id="GO:0003723">
    <property type="term" value="F:RNA binding"/>
    <property type="evidence" value="ECO:0007669"/>
    <property type="project" value="UniProtKB-UniRule"/>
</dbReference>
<evidence type="ECO:0000313" key="8">
    <source>
        <dbReference type="EMBL" id="ERT56624.1"/>
    </source>
</evidence>
<dbReference type="STRING" id="1111454.HMPREF1250_0489"/>
<gene>
    <name evidence="6 8" type="primary">nusB</name>
    <name evidence="8" type="ORF">HMPREF1250_0489</name>
</gene>
<dbReference type="PANTHER" id="PTHR11078">
    <property type="entry name" value="N UTILIZATION SUBSTANCE PROTEIN B-RELATED"/>
    <property type="match status" value="1"/>
</dbReference>
<accession>U7UCM6</accession>
<dbReference type="NCBIfam" id="TIGR01951">
    <property type="entry name" value="nusB"/>
    <property type="match status" value="1"/>
</dbReference>
<evidence type="ECO:0000256" key="4">
    <source>
        <dbReference type="ARBA" id="ARBA00023015"/>
    </source>
</evidence>
<protein>
    <recommendedName>
        <fullName evidence="6">Transcription antitermination protein NusB</fullName>
    </recommendedName>
    <alternativeName>
        <fullName evidence="6">Antitermination factor NusB</fullName>
    </alternativeName>
</protein>
<evidence type="ECO:0000259" key="7">
    <source>
        <dbReference type="Pfam" id="PF01029"/>
    </source>
</evidence>
<dbReference type="InterPro" id="IPR035926">
    <property type="entry name" value="NusB-like_sf"/>
</dbReference>
<dbReference type="Proteomes" id="UP000017090">
    <property type="component" value="Unassembled WGS sequence"/>
</dbReference>
<dbReference type="Pfam" id="PF01029">
    <property type="entry name" value="NusB"/>
    <property type="match status" value="1"/>
</dbReference>
<comment type="similarity">
    <text evidence="1 6">Belongs to the NusB family.</text>
</comment>
<dbReference type="GO" id="GO:0031564">
    <property type="term" value="P:transcription antitermination"/>
    <property type="evidence" value="ECO:0007669"/>
    <property type="project" value="UniProtKB-KW"/>
</dbReference>
<dbReference type="GO" id="GO:0005829">
    <property type="term" value="C:cytosol"/>
    <property type="evidence" value="ECO:0007669"/>
    <property type="project" value="TreeGrafter"/>
</dbReference>
<dbReference type="AlphaFoldDB" id="U7UCM6"/>
<dbReference type="InterPro" id="IPR006027">
    <property type="entry name" value="NusB_RsmB_TIM44"/>
</dbReference>
<dbReference type="HAMAP" id="MF_00073">
    <property type="entry name" value="NusB"/>
    <property type="match status" value="1"/>
</dbReference>
<proteinExistence type="inferred from homology"/>
<dbReference type="PATRIC" id="fig|1111454.3.peg.2113"/>
<keyword evidence="9" id="KW-1185">Reference proteome</keyword>
<organism evidence="8 9">
    <name type="scientific">Megasphaera vaginalis</name>
    <name type="common">ex Srinivasan et al. 2021</name>
    <dbReference type="NCBI Taxonomy" id="1111454"/>
    <lineage>
        <taxon>Bacteria</taxon>
        <taxon>Bacillati</taxon>
        <taxon>Bacillota</taxon>
        <taxon>Negativicutes</taxon>
        <taxon>Veillonellales</taxon>
        <taxon>Veillonellaceae</taxon>
        <taxon>Megasphaera</taxon>
    </lineage>
</organism>
<evidence type="ECO:0000256" key="6">
    <source>
        <dbReference type="HAMAP-Rule" id="MF_00073"/>
    </source>
</evidence>
<dbReference type="SUPFAM" id="SSF48013">
    <property type="entry name" value="NusB-like"/>
    <property type="match status" value="1"/>
</dbReference>
<dbReference type="PANTHER" id="PTHR11078:SF3">
    <property type="entry name" value="ANTITERMINATION NUSB DOMAIN-CONTAINING PROTEIN"/>
    <property type="match status" value="1"/>
</dbReference>
<sequence length="146" mass="16761">MSRHEARQRALELLFSREFHGENDIQYRELEILEREITDEAAVERDVIGAGDSAEYCAYLLDTVSAHRDELDRIISTYAKDWDVSQMNKADKNIMRLALAELQFPKEPIAANIILNEAVRLAKEYSGVQSSRFVNGILGAYVRRQE</sequence>
<keyword evidence="2 6" id="KW-0889">Transcription antitermination</keyword>
<dbReference type="EMBL" id="AWXA01000059">
    <property type="protein sequence ID" value="ERT56624.1"/>
    <property type="molecule type" value="Genomic_DNA"/>
</dbReference>
<keyword evidence="3 6" id="KW-0694">RNA-binding</keyword>
<reference evidence="8 9" key="1">
    <citation type="submission" date="2013-09" db="EMBL/GenBank/DDBJ databases">
        <authorList>
            <person name="Durkin A.S."/>
            <person name="Haft D.R."/>
            <person name="McCorrison J."/>
            <person name="Torralba M."/>
            <person name="Gillis M."/>
            <person name="Haft D.H."/>
            <person name="Methe B."/>
            <person name="Sutton G."/>
            <person name="Nelson K.E."/>
        </authorList>
    </citation>
    <scope>NUCLEOTIDE SEQUENCE [LARGE SCALE GENOMIC DNA]</scope>
    <source>
        <strain evidence="8 9">BV3C16-1</strain>
    </source>
</reference>
<evidence type="ECO:0000313" key="9">
    <source>
        <dbReference type="Proteomes" id="UP000017090"/>
    </source>
</evidence>
<feature type="domain" description="NusB/RsmB/TIM44" evidence="7">
    <location>
        <begin position="4"/>
        <end position="142"/>
    </location>
</feature>
<name>U7UCM6_9FIRM</name>
<dbReference type="GO" id="GO:0006353">
    <property type="term" value="P:DNA-templated transcription termination"/>
    <property type="evidence" value="ECO:0007669"/>
    <property type="project" value="UniProtKB-UniRule"/>
</dbReference>
<dbReference type="Gene3D" id="1.10.940.10">
    <property type="entry name" value="NusB-like"/>
    <property type="match status" value="1"/>
</dbReference>
<evidence type="ECO:0000256" key="2">
    <source>
        <dbReference type="ARBA" id="ARBA00022814"/>
    </source>
</evidence>
<dbReference type="InterPro" id="IPR011605">
    <property type="entry name" value="NusB_fam"/>
</dbReference>
<dbReference type="OrthoDB" id="9811381at2"/>